<keyword evidence="1" id="KW-0472">Membrane</keyword>
<keyword evidence="1" id="KW-0812">Transmembrane</keyword>
<keyword evidence="3" id="KW-1185">Reference proteome</keyword>
<dbReference type="Proteomes" id="UP000306552">
    <property type="component" value="Unassembled WGS sequence"/>
</dbReference>
<proteinExistence type="predicted"/>
<evidence type="ECO:0000313" key="2">
    <source>
        <dbReference type="EMBL" id="TKS56374.1"/>
    </source>
</evidence>
<dbReference type="EMBL" id="SWMU01000002">
    <property type="protein sequence ID" value="TKS56374.1"/>
    <property type="molecule type" value="Genomic_DNA"/>
</dbReference>
<feature type="transmembrane region" description="Helical" evidence="1">
    <location>
        <begin position="73"/>
        <end position="90"/>
    </location>
</feature>
<evidence type="ECO:0000313" key="3">
    <source>
        <dbReference type="Proteomes" id="UP000306552"/>
    </source>
</evidence>
<evidence type="ECO:0000256" key="1">
    <source>
        <dbReference type="SAM" id="Phobius"/>
    </source>
</evidence>
<dbReference type="RefSeq" id="WP_138931476.1">
    <property type="nucleotide sequence ID" value="NZ_SWMU01000002.1"/>
</dbReference>
<keyword evidence="1" id="KW-1133">Transmembrane helix</keyword>
<name>A0A4U5TSH2_9FLAO</name>
<dbReference type="OrthoDB" id="1098521at2"/>
<accession>A0A4U5TSH2</accession>
<reference evidence="2 3" key="1">
    <citation type="submission" date="2019-04" db="EMBL/GenBank/DDBJ databases">
        <title>Psychroflexus halotolerans sp. nov., isolated from a marine solar saltern.</title>
        <authorList>
            <person name="Feng X."/>
        </authorList>
    </citation>
    <scope>NUCLEOTIDE SEQUENCE [LARGE SCALE GENOMIC DNA]</scope>
    <source>
        <strain evidence="2 3">WDS2C27</strain>
    </source>
</reference>
<sequence>MKTELNISQLLDKYLEGKTHIEEEQILADYFNNNKVKPEWQVYKEMFTYFESTKAEESQQTFRPQNTSSYRSFYKYAAILIVCLAGAWFYNYQYNTKDLGTYDDPELALEETKRVFDLISTHINANTSEIQNLSTLEETKTKYIDNINP</sequence>
<gene>
    <name evidence="2" type="ORF">FCN74_04845</name>
</gene>
<protein>
    <submittedName>
        <fullName evidence="2">Uncharacterized protein</fullName>
    </submittedName>
</protein>
<comment type="caution">
    <text evidence="2">The sequence shown here is derived from an EMBL/GenBank/DDBJ whole genome shotgun (WGS) entry which is preliminary data.</text>
</comment>
<dbReference type="AlphaFoldDB" id="A0A4U5TSH2"/>
<organism evidence="2 3">
    <name type="scientific">Mesohalobacter halotolerans</name>
    <dbReference type="NCBI Taxonomy" id="1883405"/>
    <lineage>
        <taxon>Bacteria</taxon>
        <taxon>Pseudomonadati</taxon>
        <taxon>Bacteroidota</taxon>
        <taxon>Flavobacteriia</taxon>
        <taxon>Flavobacteriales</taxon>
        <taxon>Flavobacteriaceae</taxon>
        <taxon>Mesohalobacter</taxon>
    </lineage>
</organism>